<reference evidence="2" key="1">
    <citation type="submission" date="2016-02" db="EMBL/GenBank/DDBJ databases">
        <authorList>
            <person name="Dunlap C."/>
        </authorList>
    </citation>
    <scope>NUCLEOTIDE SEQUENCE [LARGE SCALE GENOMIC DNA]</scope>
    <source>
        <strain evidence="2">NRRL B-41092</strain>
    </source>
</reference>
<protein>
    <recommendedName>
        <fullName evidence="3">Gamma-glutamyltransferase</fullName>
    </recommendedName>
</protein>
<dbReference type="Proteomes" id="UP000075430">
    <property type="component" value="Unassembled WGS sequence"/>
</dbReference>
<dbReference type="SUPFAM" id="SSF56235">
    <property type="entry name" value="N-terminal nucleophile aminohydrolases (Ntn hydrolases)"/>
    <property type="match status" value="1"/>
</dbReference>
<organism evidence="1 2">
    <name type="scientific">Bacillus nakamurai</name>
    <dbReference type="NCBI Taxonomy" id="1793963"/>
    <lineage>
        <taxon>Bacteria</taxon>
        <taxon>Bacillati</taxon>
        <taxon>Bacillota</taxon>
        <taxon>Bacilli</taxon>
        <taxon>Bacillales</taxon>
        <taxon>Bacillaceae</taxon>
        <taxon>Bacillus</taxon>
    </lineage>
</organism>
<comment type="caution">
    <text evidence="1">The sequence shown here is derived from an EMBL/GenBank/DDBJ whole genome shotgun (WGS) entry which is preliminary data.</text>
</comment>
<sequence>MDTSIIGTKQMVVSPHYLASQAGAGILERGGNAFDAAVAVSACLAVVYPHMTGLGGDSFWLIYHQKQAVSKHITAADAQGST</sequence>
<evidence type="ECO:0000313" key="2">
    <source>
        <dbReference type="Proteomes" id="UP000075430"/>
    </source>
</evidence>
<gene>
    <name evidence="1" type="ORF">AXI58_01670</name>
</gene>
<dbReference type="EMBL" id="LSBA01000023">
    <property type="protein sequence ID" value="KXZ17127.1"/>
    <property type="molecule type" value="Genomic_DNA"/>
</dbReference>
<proteinExistence type="predicted"/>
<dbReference type="STRING" id="1793963.AXI58_01670"/>
<evidence type="ECO:0008006" key="3">
    <source>
        <dbReference type="Google" id="ProtNLM"/>
    </source>
</evidence>
<dbReference type="AlphaFoldDB" id="A0A150F609"/>
<keyword evidence="2" id="KW-1185">Reference proteome</keyword>
<evidence type="ECO:0000313" key="1">
    <source>
        <dbReference type="EMBL" id="KXZ17127.1"/>
    </source>
</evidence>
<dbReference type="PANTHER" id="PTHR43881:SF1">
    <property type="entry name" value="GAMMA-GLUTAMYLTRANSPEPTIDASE (AFU_ORTHOLOGUE AFUA_4G13580)"/>
    <property type="match status" value="1"/>
</dbReference>
<accession>A0A150F609</accession>
<dbReference type="Pfam" id="PF01019">
    <property type="entry name" value="G_glu_transpept"/>
    <property type="match status" value="1"/>
</dbReference>
<dbReference type="PANTHER" id="PTHR43881">
    <property type="entry name" value="GAMMA-GLUTAMYLTRANSPEPTIDASE (AFU_ORTHOLOGUE AFUA_4G13580)"/>
    <property type="match status" value="1"/>
</dbReference>
<dbReference type="InterPro" id="IPR052896">
    <property type="entry name" value="GGT-like_enzyme"/>
</dbReference>
<dbReference type="InterPro" id="IPR029055">
    <property type="entry name" value="Ntn_hydrolases_N"/>
</dbReference>
<name>A0A150F609_9BACI</name>